<reference evidence="1 2" key="1">
    <citation type="submission" date="2016-06" db="EMBL/GenBank/DDBJ databases">
        <title>Complete genome sequence of Streptomyces griseochromogenes ATCC 14511, the Blasticidin S producer.</title>
        <authorList>
            <person name="Wu L."/>
        </authorList>
    </citation>
    <scope>NUCLEOTIDE SEQUENCE [LARGE SCALE GENOMIC DNA]</scope>
    <source>
        <strain evidence="1 2">ATCC 14511</strain>
    </source>
</reference>
<evidence type="ECO:0000313" key="2">
    <source>
        <dbReference type="Proteomes" id="UP000092659"/>
    </source>
</evidence>
<protein>
    <recommendedName>
        <fullName evidence="3">Mycothiol-dependent maleylpyruvate isomerase metal-binding domain-containing protein</fullName>
    </recommendedName>
</protein>
<name>A0A1B1BCZ5_9ACTN</name>
<dbReference type="KEGG" id="sgs:AVL59_19125"/>
<dbReference type="SUPFAM" id="SSF109854">
    <property type="entry name" value="DinB/YfiT-like putative metalloenzymes"/>
    <property type="match status" value="1"/>
</dbReference>
<sequence>MTSEKWDAARDAVRDVVDRFGSLVECADPRAMATDDWTVMDTAAHVAAIAWLNTSAVVSDDTPLPMPGIREHIAAATVDNIHTGLNSALFHVYPERDPGEVVARLRSSIDEILRLTATADPTRTIGWLGESRIPVAGLVAHLTNELLLHGRDIARAVDVPWSIPHAYAAQFFELFLIEIARNGVGHILDDVRRVHQGRIAVEFRSAYTSPVTMVLDTGEVWIEEPSRDNDVRVYFKPAALSLVLFHRVPRARAAMTGSLRIWGRRPWLLGPFLRKVRLP</sequence>
<dbReference type="InterPro" id="IPR034660">
    <property type="entry name" value="DinB/YfiT-like"/>
</dbReference>
<dbReference type="AlphaFoldDB" id="A0A1B1BCZ5"/>
<dbReference type="Gene3D" id="1.20.120.450">
    <property type="entry name" value="dinb family like domain"/>
    <property type="match status" value="1"/>
</dbReference>
<evidence type="ECO:0000313" key="1">
    <source>
        <dbReference type="EMBL" id="ANP56619.1"/>
    </source>
</evidence>
<dbReference type="EMBL" id="CP016279">
    <property type="protein sequence ID" value="ANP56619.1"/>
    <property type="molecule type" value="Genomic_DNA"/>
</dbReference>
<organism evidence="1 2">
    <name type="scientific">Streptomyces griseochromogenes</name>
    <dbReference type="NCBI Taxonomy" id="68214"/>
    <lineage>
        <taxon>Bacteria</taxon>
        <taxon>Bacillati</taxon>
        <taxon>Actinomycetota</taxon>
        <taxon>Actinomycetes</taxon>
        <taxon>Kitasatosporales</taxon>
        <taxon>Streptomycetaceae</taxon>
        <taxon>Streptomyces</taxon>
    </lineage>
</organism>
<accession>A0A1B1BCZ5</accession>
<gene>
    <name evidence="1" type="ORF">AVL59_19125</name>
</gene>
<evidence type="ECO:0008006" key="3">
    <source>
        <dbReference type="Google" id="ProtNLM"/>
    </source>
</evidence>
<dbReference type="Proteomes" id="UP000092659">
    <property type="component" value="Chromosome"/>
</dbReference>
<dbReference type="STRING" id="68214.AVL59_19125"/>
<dbReference type="OrthoDB" id="3669840at2"/>
<proteinExistence type="predicted"/>